<sequence length="325" mass="36785">MNTKNKAKQREELLKLLIEKGGPILSEAQQLMSSMKFKSKHLKNGLKYVRKWWKDLVRPALMVLTCEALGANPEIIKPLARGLILTAAAIDIHDDIIDKTEVKGPYRRKTVLAREGQAHTLILGDALFVQGLIELSKTYHLDIPKERVDQALQVIREALIELGDAEALEQEIVGKYDTPPEKYLEIIYKKAADTEAYLKATAILAGATPQQIQQLANYGRKLGMIIILADDIEDTLNPNELKSRITKEPPPLPLLYAYQNPKHQQEIRQLIQRHDARQLTKKIKETKSIARTKKAIKSLASDLRSFPHHYLISFIGLTIEEILGK</sequence>
<dbReference type="GO" id="GO:0046872">
    <property type="term" value="F:metal ion binding"/>
    <property type="evidence" value="ECO:0007669"/>
    <property type="project" value="UniProtKB-KW"/>
</dbReference>
<protein>
    <recommendedName>
        <fullName evidence="9">Polyprenyl synthetase family protein</fullName>
    </recommendedName>
</protein>
<dbReference type="PANTHER" id="PTHR12001:SF69">
    <property type="entry name" value="ALL TRANS-POLYPRENYL-DIPHOSPHATE SYNTHASE PDSS1"/>
    <property type="match status" value="1"/>
</dbReference>
<evidence type="ECO:0000313" key="7">
    <source>
        <dbReference type="EMBL" id="RLE50657.1"/>
    </source>
</evidence>
<evidence type="ECO:0000256" key="6">
    <source>
        <dbReference type="RuleBase" id="RU004466"/>
    </source>
</evidence>
<evidence type="ECO:0000256" key="4">
    <source>
        <dbReference type="ARBA" id="ARBA00022723"/>
    </source>
</evidence>
<keyword evidence="5" id="KW-0460">Magnesium</keyword>
<dbReference type="EMBL" id="QMQV01000002">
    <property type="protein sequence ID" value="RLE50657.1"/>
    <property type="molecule type" value="Genomic_DNA"/>
</dbReference>
<dbReference type="InterPro" id="IPR000092">
    <property type="entry name" value="Polyprenyl_synt"/>
</dbReference>
<dbReference type="CDD" id="cd00385">
    <property type="entry name" value="Isoprenoid_Biosyn_C1"/>
    <property type="match status" value="1"/>
</dbReference>
<organism evidence="7 8">
    <name type="scientific">Thermoproteota archaeon</name>
    <dbReference type="NCBI Taxonomy" id="2056631"/>
    <lineage>
        <taxon>Archaea</taxon>
        <taxon>Thermoproteota</taxon>
    </lineage>
</organism>
<gene>
    <name evidence="7" type="ORF">DRJ31_00465</name>
</gene>
<dbReference type="AlphaFoldDB" id="A0A497ETT6"/>
<comment type="similarity">
    <text evidence="2 6">Belongs to the FPP/GGPP synthase family.</text>
</comment>
<dbReference type="Proteomes" id="UP000278475">
    <property type="component" value="Unassembled WGS sequence"/>
</dbReference>
<name>A0A497ETT6_9CREN</name>
<evidence type="ECO:0000256" key="1">
    <source>
        <dbReference type="ARBA" id="ARBA00001946"/>
    </source>
</evidence>
<dbReference type="InterPro" id="IPR008949">
    <property type="entry name" value="Isoprenoid_synthase_dom_sf"/>
</dbReference>
<evidence type="ECO:0008006" key="9">
    <source>
        <dbReference type="Google" id="ProtNLM"/>
    </source>
</evidence>
<dbReference type="GO" id="GO:0008299">
    <property type="term" value="P:isoprenoid biosynthetic process"/>
    <property type="evidence" value="ECO:0007669"/>
    <property type="project" value="InterPro"/>
</dbReference>
<evidence type="ECO:0000256" key="5">
    <source>
        <dbReference type="ARBA" id="ARBA00022842"/>
    </source>
</evidence>
<accession>A0A497ETT6</accession>
<dbReference type="PANTHER" id="PTHR12001">
    <property type="entry name" value="GERANYLGERANYL PYROPHOSPHATE SYNTHASE"/>
    <property type="match status" value="1"/>
</dbReference>
<comment type="caution">
    <text evidence="7">The sequence shown here is derived from an EMBL/GenBank/DDBJ whole genome shotgun (WGS) entry which is preliminary data.</text>
</comment>
<dbReference type="Gene3D" id="1.10.600.10">
    <property type="entry name" value="Farnesyl Diphosphate Synthase"/>
    <property type="match status" value="1"/>
</dbReference>
<evidence type="ECO:0000256" key="3">
    <source>
        <dbReference type="ARBA" id="ARBA00022679"/>
    </source>
</evidence>
<dbReference type="GO" id="GO:0004659">
    <property type="term" value="F:prenyltransferase activity"/>
    <property type="evidence" value="ECO:0007669"/>
    <property type="project" value="InterPro"/>
</dbReference>
<proteinExistence type="inferred from homology"/>
<reference evidence="7 8" key="1">
    <citation type="submission" date="2018-06" db="EMBL/GenBank/DDBJ databases">
        <title>Extensive metabolic versatility and redundancy in microbially diverse, dynamic hydrothermal sediments.</title>
        <authorList>
            <person name="Dombrowski N."/>
            <person name="Teske A."/>
            <person name="Baker B.J."/>
        </authorList>
    </citation>
    <scope>NUCLEOTIDE SEQUENCE [LARGE SCALE GENOMIC DNA]</scope>
    <source>
        <strain evidence="7">B66_G16</strain>
    </source>
</reference>
<keyword evidence="4" id="KW-0479">Metal-binding</keyword>
<dbReference type="SUPFAM" id="SSF48576">
    <property type="entry name" value="Terpenoid synthases"/>
    <property type="match status" value="1"/>
</dbReference>
<evidence type="ECO:0000256" key="2">
    <source>
        <dbReference type="ARBA" id="ARBA00006706"/>
    </source>
</evidence>
<evidence type="ECO:0000313" key="8">
    <source>
        <dbReference type="Proteomes" id="UP000278475"/>
    </source>
</evidence>
<comment type="cofactor">
    <cofactor evidence="1">
        <name>Mg(2+)</name>
        <dbReference type="ChEBI" id="CHEBI:18420"/>
    </cofactor>
</comment>
<keyword evidence="3 6" id="KW-0808">Transferase</keyword>
<dbReference type="Pfam" id="PF00348">
    <property type="entry name" value="polyprenyl_synt"/>
    <property type="match status" value="1"/>
</dbReference>